<dbReference type="EMBL" id="JAHZSS010000005">
    <property type="protein sequence ID" value="MBW8190583.1"/>
    <property type="molecule type" value="Genomic_DNA"/>
</dbReference>
<dbReference type="InterPro" id="IPR019127">
    <property type="entry name" value="Exosortase"/>
</dbReference>
<dbReference type="InterPro" id="IPR026392">
    <property type="entry name" value="Exo/Archaeosortase_dom"/>
</dbReference>
<comment type="caution">
    <text evidence="9">The sequence shown here is derived from an EMBL/GenBank/DDBJ whole genome shotgun (WGS) entry which is preliminary data.</text>
</comment>
<feature type="transmembrane region" description="Helical" evidence="8">
    <location>
        <begin position="20"/>
        <end position="41"/>
    </location>
</feature>
<keyword evidence="5" id="KW-0378">Hydrolase</keyword>
<evidence type="ECO:0000313" key="10">
    <source>
        <dbReference type="Proteomes" id="UP001166251"/>
    </source>
</evidence>
<dbReference type="InterPro" id="IPR013426">
    <property type="entry name" value="EpsH-like"/>
</dbReference>
<evidence type="ECO:0000256" key="4">
    <source>
        <dbReference type="ARBA" id="ARBA00022692"/>
    </source>
</evidence>
<proteinExistence type="predicted"/>
<evidence type="ECO:0000256" key="5">
    <source>
        <dbReference type="ARBA" id="ARBA00022801"/>
    </source>
</evidence>
<evidence type="ECO:0000256" key="7">
    <source>
        <dbReference type="ARBA" id="ARBA00023136"/>
    </source>
</evidence>
<keyword evidence="7 8" id="KW-0472">Membrane</keyword>
<gene>
    <name evidence="9" type="primary">xrtB</name>
    <name evidence="9" type="ORF">K0504_05995</name>
</gene>
<sequence length="311" mass="33876">MELLASSLQDKSKRYTGLPLTVWGCIASLVAASLLYVPTFLSLSQSLWATDQNAHGPVVLIISLALLYIRTSEALRQGMVAPNGRASGLAAWLLFVVSLVLYVVGKSQSVYIFEVSSFILTALAMNALFLGWRVVANAWIGYFFLLFVIPFPGSVIDVVTQPMKLAVSMGAEQVLYQLGYPIARAGVVLNIGQYKLLVADACAGLNSLFTLEALGLLYMTLVKHSSIWRNVTMAILIVPISFLANLIRVLSLCLITYYWGDSAGQGFMHDFSGMVLFISALIIILMADSFIRTVINYCRKQSAVPAEKGAV</sequence>
<dbReference type="RefSeq" id="WP_220103272.1">
    <property type="nucleotide sequence ID" value="NZ_JAHZSS010000005.1"/>
</dbReference>
<keyword evidence="4 8" id="KW-0812">Transmembrane</keyword>
<reference evidence="9" key="1">
    <citation type="submission" date="2021-07" db="EMBL/GenBank/DDBJ databases">
        <title>Neiella marina sp. nov., isolated from the intestinal content of sea cucumber Apostichopus japonicus.</title>
        <authorList>
            <person name="Bai X."/>
        </authorList>
    </citation>
    <scope>NUCLEOTIDE SEQUENCE</scope>
    <source>
        <strain evidence="9">126</strain>
    </source>
</reference>
<feature type="transmembrane region" description="Helical" evidence="8">
    <location>
        <begin position="271"/>
        <end position="291"/>
    </location>
</feature>
<evidence type="ECO:0000313" key="9">
    <source>
        <dbReference type="EMBL" id="MBW8190583.1"/>
    </source>
</evidence>
<dbReference type="NCBIfam" id="TIGR04178">
    <property type="entry name" value="exo_archaeo"/>
    <property type="match status" value="1"/>
</dbReference>
<evidence type="ECO:0000256" key="3">
    <source>
        <dbReference type="ARBA" id="ARBA00022670"/>
    </source>
</evidence>
<evidence type="ECO:0000256" key="2">
    <source>
        <dbReference type="ARBA" id="ARBA00022475"/>
    </source>
</evidence>
<feature type="transmembrane region" description="Helical" evidence="8">
    <location>
        <begin position="111"/>
        <end position="132"/>
    </location>
</feature>
<dbReference type="InterPro" id="IPR017544">
    <property type="entry name" value="Exosortase-2"/>
</dbReference>
<organism evidence="9 10">
    <name type="scientific">Neiella holothuriorum</name>
    <dbReference type="NCBI Taxonomy" id="2870530"/>
    <lineage>
        <taxon>Bacteria</taxon>
        <taxon>Pseudomonadati</taxon>
        <taxon>Pseudomonadota</taxon>
        <taxon>Gammaproteobacteria</taxon>
        <taxon>Alteromonadales</taxon>
        <taxon>Echinimonadaceae</taxon>
        <taxon>Neiella</taxon>
    </lineage>
</organism>
<evidence type="ECO:0000256" key="6">
    <source>
        <dbReference type="ARBA" id="ARBA00022989"/>
    </source>
</evidence>
<protein>
    <submittedName>
        <fullName evidence="9">Exosortase B</fullName>
    </submittedName>
</protein>
<name>A0ABS7EF81_9GAMM</name>
<feature type="transmembrane region" description="Helical" evidence="8">
    <location>
        <begin position="196"/>
        <end position="221"/>
    </location>
</feature>
<feature type="transmembrane region" description="Helical" evidence="8">
    <location>
        <begin position="53"/>
        <end position="69"/>
    </location>
</feature>
<evidence type="ECO:0000256" key="8">
    <source>
        <dbReference type="SAM" id="Phobius"/>
    </source>
</evidence>
<dbReference type="Proteomes" id="UP001166251">
    <property type="component" value="Unassembled WGS sequence"/>
</dbReference>
<keyword evidence="2" id="KW-1003">Cell membrane</keyword>
<dbReference type="NCBIfam" id="TIGR02602">
    <property type="entry name" value="8TM_EpsH"/>
    <property type="match status" value="1"/>
</dbReference>
<evidence type="ECO:0000256" key="1">
    <source>
        <dbReference type="ARBA" id="ARBA00004651"/>
    </source>
</evidence>
<accession>A0ABS7EF81</accession>
<keyword evidence="3" id="KW-0645">Protease</keyword>
<dbReference type="NCBIfam" id="TIGR03113">
    <property type="entry name" value="exosort_XrtB"/>
    <property type="match status" value="1"/>
</dbReference>
<dbReference type="Pfam" id="PF09721">
    <property type="entry name" value="Exosortase_EpsH"/>
    <property type="match status" value="1"/>
</dbReference>
<comment type="subcellular location">
    <subcellularLocation>
        <location evidence="1">Cell membrane</location>
        <topology evidence="1">Multi-pass membrane protein</topology>
    </subcellularLocation>
</comment>
<feature type="transmembrane region" description="Helical" evidence="8">
    <location>
        <begin position="139"/>
        <end position="159"/>
    </location>
</feature>
<feature type="transmembrane region" description="Helical" evidence="8">
    <location>
        <begin position="233"/>
        <end position="259"/>
    </location>
</feature>
<feature type="transmembrane region" description="Helical" evidence="8">
    <location>
        <begin position="89"/>
        <end position="105"/>
    </location>
</feature>
<keyword evidence="6 8" id="KW-1133">Transmembrane helix</keyword>
<keyword evidence="10" id="KW-1185">Reference proteome</keyword>